<feature type="active site" evidence="9">
    <location>
        <position position="124"/>
    </location>
</feature>
<dbReference type="PRINTS" id="PR00781">
    <property type="entry name" value="LIPOSIGPTASE"/>
</dbReference>
<keyword evidence="8 9" id="KW-0472">Membrane</keyword>
<sequence length="158" mass="17363">MFFYVIAIFVVIIDQISKNLIRAYVDIGETTSFWGIPITHYENSGMASSLFQGYGRLFGVVAVVFVIVIHHYRRKGDIKGPLLDISFGFLVGGAVGNGIDRLLFGQVTDFLISFPSKGILNLSDHAIQIGVLLLILHGAIRLLKSLNNKAKAIKDESP</sequence>
<evidence type="ECO:0000313" key="13">
    <source>
        <dbReference type="Proteomes" id="UP000054526"/>
    </source>
</evidence>
<feature type="transmembrane region" description="Helical" evidence="9">
    <location>
        <begin position="53"/>
        <end position="70"/>
    </location>
</feature>
<comment type="catalytic activity">
    <reaction evidence="9 10">
        <text>Release of signal peptides from bacterial membrane prolipoproteins. Hydrolyzes -Xaa-Yaa-Zaa-|-(S,diacylglyceryl)Cys-, in which Xaa is hydrophobic (preferably Leu), and Yaa (Ala or Ser) and Zaa (Gly or Ala) have small, neutral side chains.</text>
        <dbReference type="EC" id="3.4.23.36"/>
    </reaction>
</comment>
<gene>
    <name evidence="9" type="primary">lspA</name>
    <name evidence="12" type="ORF">SD71_01025</name>
</gene>
<keyword evidence="6 9" id="KW-0378">Hydrolase</keyword>
<comment type="function">
    <text evidence="9 10">This protein specifically catalyzes the removal of signal peptides from prolipoproteins.</text>
</comment>
<accession>A0ABR5A8I5</accession>
<comment type="caution">
    <text evidence="12">The sequence shown here is derived from an EMBL/GenBank/DDBJ whole genome shotgun (WGS) entry which is preliminary data.</text>
</comment>
<evidence type="ECO:0000256" key="6">
    <source>
        <dbReference type="ARBA" id="ARBA00022801"/>
    </source>
</evidence>
<comment type="caution">
    <text evidence="9">Lacks conserved residue(s) required for the propagation of feature annotation.</text>
</comment>
<keyword evidence="3 9" id="KW-0645">Protease</keyword>
<evidence type="ECO:0000256" key="4">
    <source>
        <dbReference type="ARBA" id="ARBA00022692"/>
    </source>
</evidence>
<comment type="pathway">
    <text evidence="9">Protein modification; lipoprotein biosynthesis (signal peptide cleavage).</text>
</comment>
<protein>
    <recommendedName>
        <fullName evidence="9">Lipoprotein signal peptidase</fullName>
        <ecNumber evidence="9">3.4.23.36</ecNumber>
    </recommendedName>
    <alternativeName>
        <fullName evidence="9">Prolipoprotein signal peptidase</fullName>
    </alternativeName>
    <alternativeName>
        <fullName evidence="9">Signal peptidase II</fullName>
        <shortName evidence="9">SPase II</shortName>
    </alternativeName>
</protein>
<comment type="subcellular location">
    <subcellularLocation>
        <location evidence="9">Cell membrane</location>
        <topology evidence="9">Multi-pass membrane protein</topology>
    </subcellularLocation>
</comment>
<dbReference type="Pfam" id="PF01252">
    <property type="entry name" value="Peptidase_A8"/>
    <property type="match status" value="1"/>
</dbReference>
<comment type="similarity">
    <text evidence="1 9 11">Belongs to the peptidase A8 family.</text>
</comment>
<dbReference type="EC" id="3.4.23.36" evidence="9"/>
<evidence type="ECO:0000256" key="2">
    <source>
        <dbReference type="ARBA" id="ARBA00022475"/>
    </source>
</evidence>
<name>A0ABR5A8I5_9BACL</name>
<evidence type="ECO:0000256" key="7">
    <source>
        <dbReference type="ARBA" id="ARBA00022989"/>
    </source>
</evidence>
<feature type="active site" evidence="9">
    <location>
        <position position="109"/>
    </location>
</feature>
<evidence type="ECO:0000256" key="8">
    <source>
        <dbReference type="ARBA" id="ARBA00023136"/>
    </source>
</evidence>
<dbReference type="PANTHER" id="PTHR33695">
    <property type="entry name" value="LIPOPROTEIN SIGNAL PEPTIDASE"/>
    <property type="match status" value="1"/>
</dbReference>
<evidence type="ECO:0000256" key="9">
    <source>
        <dbReference type="HAMAP-Rule" id="MF_00161"/>
    </source>
</evidence>
<dbReference type="InterPro" id="IPR001872">
    <property type="entry name" value="Peptidase_A8"/>
</dbReference>
<dbReference type="PROSITE" id="PS00855">
    <property type="entry name" value="SPASE_II"/>
    <property type="match status" value="1"/>
</dbReference>
<organism evidence="12 13">
    <name type="scientific">Cohnella kolymensis</name>
    <dbReference type="NCBI Taxonomy" id="1590652"/>
    <lineage>
        <taxon>Bacteria</taxon>
        <taxon>Bacillati</taxon>
        <taxon>Bacillota</taxon>
        <taxon>Bacilli</taxon>
        <taxon>Bacillales</taxon>
        <taxon>Paenibacillaceae</taxon>
        <taxon>Cohnella</taxon>
    </lineage>
</organism>
<feature type="transmembrane region" description="Helical" evidence="9">
    <location>
        <begin position="125"/>
        <end position="143"/>
    </location>
</feature>
<evidence type="ECO:0000256" key="3">
    <source>
        <dbReference type="ARBA" id="ARBA00022670"/>
    </source>
</evidence>
<evidence type="ECO:0000313" key="12">
    <source>
        <dbReference type="EMBL" id="KIL37309.1"/>
    </source>
</evidence>
<evidence type="ECO:0000256" key="5">
    <source>
        <dbReference type="ARBA" id="ARBA00022750"/>
    </source>
</evidence>
<evidence type="ECO:0000256" key="1">
    <source>
        <dbReference type="ARBA" id="ARBA00006139"/>
    </source>
</evidence>
<proteinExistence type="inferred from homology"/>
<dbReference type="RefSeq" id="WP_041058506.1">
    <property type="nucleotide sequence ID" value="NZ_JXAL01000001.1"/>
</dbReference>
<reference evidence="12 13" key="1">
    <citation type="submission" date="2014-12" db="EMBL/GenBank/DDBJ databases">
        <title>Draft genome sequence of Cohnella kolymensis strain B-2846.</title>
        <authorList>
            <person name="Karlyshev A.V."/>
            <person name="Kudryashova E.B."/>
        </authorList>
    </citation>
    <scope>NUCLEOTIDE SEQUENCE [LARGE SCALE GENOMIC DNA]</scope>
    <source>
        <strain evidence="12 13">VKM B-2846</strain>
    </source>
</reference>
<evidence type="ECO:0000256" key="10">
    <source>
        <dbReference type="RuleBase" id="RU000594"/>
    </source>
</evidence>
<keyword evidence="7 9" id="KW-1133">Transmembrane helix</keyword>
<dbReference type="HAMAP" id="MF_00161">
    <property type="entry name" value="LspA"/>
    <property type="match status" value="1"/>
</dbReference>
<dbReference type="EMBL" id="JXAL01000001">
    <property type="protein sequence ID" value="KIL37309.1"/>
    <property type="molecule type" value="Genomic_DNA"/>
</dbReference>
<evidence type="ECO:0000256" key="11">
    <source>
        <dbReference type="RuleBase" id="RU004181"/>
    </source>
</evidence>
<dbReference type="PANTHER" id="PTHR33695:SF1">
    <property type="entry name" value="LIPOPROTEIN SIGNAL PEPTIDASE"/>
    <property type="match status" value="1"/>
</dbReference>
<keyword evidence="2 9" id="KW-1003">Cell membrane</keyword>
<keyword evidence="13" id="KW-1185">Reference proteome</keyword>
<feature type="transmembrane region" description="Helical" evidence="9">
    <location>
        <begin position="82"/>
        <end position="105"/>
    </location>
</feature>
<dbReference type="NCBIfam" id="TIGR00077">
    <property type="entry name" value="lspA"/>
    <property type="match status" value="1"/>
</dbReference>
<keyword evidence="5 9" id="KW-0064">Aspartyl protease</keyword>
<dbReference type="Proteomes" id="UP000054526">
    <property type="component" value="Unassembled WGS sequence"/>
</dbReference>
<keyword evidence="4 9" id="KW-0812">Transmembrane</keyword>